<dbReference type="RefSeq" id="WP_198570290.1">
    <property type="nucleotide sequence ID" value="NZ_CP066167.1"/>
</dbReference>
<sequence>MIDVGSYLTLEEVVRHYTGPREAMQSFDYNKLDANIQTDNLSVNTGLALDQLDALRQAGTSLFPENIELSDDEVAFLVAFLESMTDPCVTDRACLSPWVPDESDSDPDGLRVRAENRFGGPL</sequence>
<dbReference type="Gene3D" id="1.10.760.10">
    <property type="entry name" value="Cytochrome c-like domain"/>
    <property type="match status" value="1"/>
</dbReference>
<dbReference type="InterPro" id="IPR036909">
    <property type="entry name" value="Cyt_c-like_dom_sf"/>
</dbReference>
<keyword evidence="3" id="KW-1185">Reference proteome</keyword>
<evidence type="ECO:0000256" key="1">
    <source>
        <dbReference type="SAM" id="MobiDB-lite"/>
    </source>
</evidence>
<protein>
    <submittedName>
        <fullName evidence="2">Uncharacterized protein</fullName>
    </submittedName>
</protein>
<name>A0A7T4UQL0_9GAMM</name>
<organism evidence="2 3">
    <name type="scientific">Spongiibacter nanhainus</name>
    <dbReference type="NCBI Taxonomy" id="2794344"/>
    <lineage>
        <taxon>Bacteria</taxon>
        <taxon>Pseudomonadati</taxon>
        <taxon>Pseudomonadota</taxon>
        <taxon>Gammaproteobacteria</taxon>
        <taxon>Cellvibrionales</taxon>
        <taxon>Spongiibacteraceae</taxon>
        <taxon>Spongiibacter</taxon>
    </lineage>
</organism>
<accession>A0A7T4UQL0</accession>
<dbReference type="AlphaFoldDB" id="A0A7T4UQL0"/>
<reference evidence="2 3" key="1">
    <citation type="submission" date="2020-12" db="EMBL/GenBank/DDBJ databases">
        <authorList>
            <person name="Shan Y."/>
        </authorList>
    </citation>
    <scope>NUCLEOTIDE SEQUENCE [LARGE SCALE GENOMIC DNA]</scope>
    <source>
        <strain evidence="3">csc3.9</strain>
    </source>
</reference>
<feature type="region of interest" description="Disordered" evidence="1">
    <location>
        <begin position="98"/>
        <end position="122"/>
    </location>
</feature>
<proteinExistence type="predicted"/>
<dbReference type="GO" id="GO:0020037">
    <property type="term" value="F:heme binding"/>
    <property type="evidence" value="ECO:0007669"/>
    <property type="project" value="InterPro"/>
</dbReference>
<gene>
    <name evidence="2" type="ORF">I6N98_02750</name>
</gene>
<dbReference type="KEGG" id="snan:I6N98_02750"/>
<dbReference type="Proteomes" id="UP000596063">
    <property type="component" value="Chromosome"/>
</dbReference>
<evidence type="ECO:0000313" key="2">
    <source>
        <dbReference type="EMBL" id="QQD18801.1"/>
    </source>
</evidence>
<evidence type="ECO:0000313" key="3">
    <source>
        <dbReference type="Proteomes" id="UP000596063"/>
    </source>
</evidence>
<dbReference type="GO" id="GO:0009055">
    <property type="term" value="F:electron transfer activity"/>
    <property type="evidence" value="ECO:0007669"/>
    <property type="project" value="InterPro"/>
</dbReference>
<dbReference type="EMBL" id="CP066167">
    <property type="protein sequence ID" value="QQD18801.1"/>
    <property type="molecule type" value="Genomic_DNA"/>
</dbReference>